<comment type="caution">
    <text evidence="1">The sequence shown here is derived from an EMBL/GenBank/DDBJ whole genome shotgun (WGS) entry which is preliminary data.</text>
</comment>
<dbReference type="InterPro" id="IPR011675">
    <property type="entry name" value="DUF1617"/>
</dbReference>
<protein>
    <submittedName>
        <fullName evidence="1">DUF1617 domain-containing protein</fullName>
    </submittedName>
</protein>
<dbReference type="EMBL" id="PKKO01000001">
    <property type="protein sequence ID" value="PKY73200.1"/>
    <property type="molecule type" value="Genomic_DNA"/>
</dbReference>
<dbReference type="RefSeq" id="WP_013888243.1">
    <property type="nucleotide sequence ID" value="NZ_JASOXK010000001.1"/>
</dbReference>
<sequence>MRVLIANRHLGPIHDLLETMSLKPAQSRARSKLLELVKNAQLRFGQDEYDLVTTHAILDEEGKPVISEDGTFQLAGGTDLAEFLTLREQLLDSVAEVDGPTYATHLTDIAQLLADYDEPLAGEQAEAYNVLFDAVEAAQHDAVRTAEVDDTDE</sequence>
<proteinExistence type="predicted"/>
<dbReference type="Proteomes" id="UP000235122">
    <property type="component" value="Unassembled WGS sequence"/>
</dbReference>
<dbReference type="AlphaFoldDB" id="A0A2I1IQ06"/>
<evidence type="ECO:0000313" key="2">
    <source>
        <dbReference type="Proteomes" id="UP000235122"/>
    </source>
</evidence>
<organism evidence="1 2">
    <name type="scientific">Winkia neuii</name>
    <dbReference type="NCBI Taxonomy" id="33007"/>
    <lineage>
        <taxon>Bacteria</taxon>
        <taxon>Bacillati</taxon>
        <taxon>Actinomycetota</taxon>
        <taxon>Actinomycetes</taxon>
        <taxon>Actinomycetales</taxon>
        <taxon>Actinomycetaceae</taxon>
        <taxon>Winkia</taxon>
    </lineage>
</organism>
<accession>A0A2I1IQ06</accession>
<keyword evidence="2" id="KW-1185">Reference proteome</keyword>
<reference evidence="1 2" key="1">
    <citation type="submission" date="2017-12" db="EMBL/GenBank/DDBJ databases">
        <title>Phylogenetic diversity of female urinary microbiome.</title>
        <authorList>
            <person name="Thomas-White K."/>
            <person name="Wolfe A.J."/>
        </authorList>
    </citation>
    <scope>NUCLEOTIDE SEQUENCE [LARGE SCALE GENOMIC DNA]</scope>
    <source>
        <strain evidence="1 2">UMB0402</strain>
    </source>
</reference>
<name>A0A2I1IQ06_9ACTO</name>
<dbReference type="Pfam" id="PF07761">
    <property type="entry name" value="DUF1617"/>
    <property type="match status" value="1"/>
</dbReference>
<evidence type="ECO:0000313" key="1">
    <source>
        <dbReference type="EMBL" id="PKY73200.1"/>
    </source>
</evidence>
<gene>
    <name evidence="1" type="ORF">CYJ19_01010</name>
</gene>